<gene>
    <name evidence="5" type="ORF">AVEN_247053_1</name>
</gene>
<evidence type="ECO:0000259" key="4">
    <source>
        <dbReference type="Pfam" id="PF24245"/>
    </source>
</evidence>
<dbReference type="Proteomes" id="UP000499080">
    <property type="component" value="Unassembled WGS sequence"/>
</dbReference>
<comment type="subcellular location">
    <subcellularLocation>
        <location evidence="1">Nucleus</location>
    </subcellularLocation>
</comment>
<feature type="domain" description="INO80 complex subunit F" evidence="4">
    <location>
        <begin position="56"/>
        <end position="102"/>
    </location>
</feature>
<accession>A0A4Y2SX17</accession>
<evidence type="ECO:0000313" key="6">
    <source>
        <dbReference type="Proteomes" id="UP000499080"/>
    </source>
</evidence>
<dbReference type="GO" id="GO:0097190">
    <property type="term" value="P:apoptotic signaling pathway"/>
    <property type="evidence" value="ECO:0007669"/>
    <property type="project" value="TreeGrafter"/>
</dbReference>
<evidence type="ECO:0000256" key="2">
    <source>
        <dbReference type="ARBA" id="ARBA00023242"/>
    </source>
</evidence>
<dbReference type="Pfam" id="PF24245">
    <property type="entry name" value="INO80F"/>
    <property type="match status" value="1"/>
</dbReference>
<feature type="region of interest" description="Disordered" evidence="3">
    <location>
        <begin position="121"/>
        <end position="140"/>
    </location>
</feature>
<dbReference type="InterPro" id="IPR033555">
    <property type="entry name" value="TFPT"/>
</dbReference>
<dbReference type="OrthoDB" id="10070927at2759"/>
<dbReference type="InterPro" id="IPR056513">
    <property type="entry name" value="INO80F"/>
</dbReference>
<sequence length="258" mass="29505">MQAKIVREKTSEFLNINAIKIEIPEKGEKTVMHADIRLEASNGEVKSEPREEFLPYERKYYALLHRCDLVKQSNERLVNRIYYVKKLLRRRKKERKFLMDRLDSYGDDYMSVAQSLFSEMVGDSSPTRTPQHSNKSDNPPSFLVQVKEQVREAVLCARFVRLHHDIYWYHGRRDEQSTAYTKGLLEAAASCSGLVVGSQLLGPEGSRFETQFHSSSTMYVGLLNIKSRGQTSSCWCGAEVWSEVPVQVSSSSSDHGSK</sequence>
<dbReference type="AlphaFoldDB" id="A0A4Y2SX17"/>
<comment type="caution">
    <text evidence="5">The sequence shown here is derived from an EMBL/GenBank/DDBJ whole genome shotgun (WGS) entry which is preliminary data.</text>
</comment>
<evidence type="ECO:0000256" key="3">
    <source>
        <dbReference type="SAM" id="MobiDB-lite"/>
    </source>
</evidence>
<dbReference type="GO" id="GO:0043065">
    <property type="term" value="P:positive regulation of apoptotic process"/>
    <property type="evidence" value="ECO:0007669"/>
    <property type="project" value="TreeGrafter"/>
</dbReference>
<dbReference type="PANTHER" id="PTHR35084">
    <property type="entry name" value="TCF3 FUSION PARTNER"/>
    <property type="match status" value="1"/>
</dbReference>
<keyword evidence="2" id="KW-0539">Nucleus</keyword>
<keyword evidence="6" id="KW-1185">Reference proteome</keyword>
<dbReference type="EMBL" id="BGPR01024415">
    <property type="protein sequence ID" value="GBN92501.1"/>
    <property type="molecule type" value="Genomic_DNA"/>
</dbReference>
<feature type="compositionally biased region" description="Polar residues" evidence="3">
    <location>
        <begin position="124"/>
        <end position="139"/>
    </location>
</feature>
<organism evidence="5 6">
    <name type="scientific">Araneus ventricosus</name>
    <name type="common">Orbweaver spider</name>
    <name type="synonym">Epeira ventricosa</name>
    <dbReference type="NCBI Taxonomy" id="182803"/>
    <lineage>
        <taxon>Eukaryota</taxon>
        <taxon>Metazoa</taxon>
        <taxon>Ecdysozoa</taxon>
        <taxon>Arthropoda</taxon>
        <taxon>Chelicerata</taxon>
        <taxon>Arachnida</taxon>
        <taxon>Araneae</taxon>
        <taxon>Araneomorphae</taxon>
        <taxon>Entelegynae</taxon>
        <taxon>Araneoidea</taxon>
        <taxon>Araneidae</taxon>
        <taxon>Araneus</taxon>
    </lineage>
</organism>
<reference evidence="5 6" key="1">
    <citation type="journal article" date="2019" name="Sci. Rep.">
        <title>Orb-weaving spider Araneus ventricosus genome elucidates the spidroin gene catalogue.</title>
        <authorList>
            <person name="Kono N."/>
            <person name="Nakamura H."/>
            <person name="Ohtoshi R."/>
            <person name="Moran D.A.P."/>
            <person name="Shinohara A."/>
            <person name="Yoshida Y."/>
            <person name="Fujiwara M."/>
            <person name="Mori M."/>
            <person name="Tomita M."/>
            <person name="Arakawa K."/>
        </authorList>
    </citation>
    <scope>NUCLEOTIDE SEQUENCE [LARGE SCALE GENOMIC DNA]</scope>
</reference>
<evidence type="ECO:0000313" key="5">
    <source>
        <dbReference type="EMBL" id="GBN92501.1"/>
    </source>
</evidence>
<dbReference type="GO" id="GO:0003677">
    <property type="term" value="F:DNA binding"/>
    <property type="evidence" value="ECO:0007669"/>
    <property type="project" value="TreeGrafter"/>
</dbReference>
<dbReference type="GO" id="GO:0031011">
    <property type="term" value="C:Ino80 complex"/>
    <property type="evidence" value="ECO:0007669"/>
    <property type="project" value="TreeGrafter"/>
</dbReference>
<protein>
    <recommendedName>
        <fullName evidence="4">INO80 complex subunit F domain-containing protein</fullName>
    </recommendedName>
</protein>
<name>A0A4Y2SX17_ARAVE</name>
<evidence type="ECO:0000256" key="1">
    <source>
        <dbReference type="ARBA" id="ARBA00004123"/>
    </source>
</evidence>
<proteinExistence type="predicted"/>
<dbReference type="PANTHER" id="PTHR35084:SF1">
    <property type="entry name" value="TCF3 FUSION PARTNER"/>
    <property type="match status" value="1"/>
</dbReference>